<dbReference type="Proteomes" id="UP000281741">
    <property type="component" value="Chromosome"/>
</dbReference>
<dbReference type="SUPFAM" id="SSF48452">
    <property type="entry name" value="TPR-like"/>
    <property type="match status" value="1"/>
</dbReference>
<dbReference type="GO" id="GO:0043565">
    <property type="term" value="F:sequence-specific DNA binding"/>
    <property type="evidence" value="ECO:0007669"/>
    <property type="project" value="InterPro"/>
</dbReference>
<dbReference type="InterPro" id="IPR011990">
    <property type="entry name" value="TPR-like_helical_dom_sf"/>
</dbReference>
<proteinExistence type="predicted"/>
<dbReference type="PANTHER" id="PTHR43280:SF34">
    <property type="entry name" value="ARAC-FAMILY TRANSCRIPTIONAL REGULATOR"/>
    <property type="match status" value="1"/>
</dbReference>
<dbReference type="RefSeq" id="WP_123854655.1">
    <property type="nucleotide sequence ID" value="NZ_CP033912.1"/>
</dbReference>
<dbReference type="Gene3D" id="1.25.40.10">
    <property type="entry name" value="Tetratricopeptide repeat domain"/>
    <property type="match status" value="1"/>
</dbReference>
<gene>
    <name evidence="6" type="ORF">EG349_12065</name>
    <name evidence="7" type="ORF">EG353_10530</name>
</gene>
<dbReference type="EMBL" id="CP033915">
    <property type="protein sequence ID" value="AZA87475.1"/>
    <property type="molecule type" value="Genomic_DNA"/>
</dbReference>
<dbReference type="InterPro" id="IPR009057">
    <property type="entry name" value="Homeodomain-like_sf"/>
</dbReference>
<dbReference type="SMART" id="SM00342">
    <property type="entry name" value="HTH_ARAC"/>
    <property type="match status" value="1"/>
</dbReference>
<keyword evidence="1" id="KW-0805">Transcription regulation</keyword>
<evidence type="ECO:0000256" key="2">
    <source>
        <dbReference type="ARBA" id="ARBA00023125"/>
    </source>
</evidence>
<protein>
    <submittedName>
        <fullName evidence="6">AraC family transcriptional regulator</fullName>
    </submittedName>
</protein>
<feature type="transmembrane region" description="Helical" evidence="4">
    <location>
        <begin position="388"/>
        <end position="408"/>
    </location>
</feature>
<dbReference type="PANTHER" id="PTHR43280">
    <property type="entry name" value="ARAC-FAMILY TRANSCRIPTIONAL REGULATOR"/>
    <property type="match status" value="1"/>
</dbReference>
<keyword evidence="4" id="KW-1133">Transmembrane helix</keyword>
<dbReference type="AlphaFoldDB" id="A0AAD0YED3"/>
<evidence type="ECO:0000313" key="9">
    <source>
        <dbReference type="Proteomes" id="UP000281741"/>
    </source>
</evidence>
<keyword evidence="9" id="KW-1185">Reference proteome</keyword>
<name>A0AAD0YED3_9FLAO</name>
<dbReference type="InterPro" id="IPR018060">
    <property type="entry name" value="HTH_AraC"/>
</dbReference>
<accession>A0AAD0YED3</accession>
<keyword evidence="4" id="KW-0472">Membrane</keyword>
<dbReference type="GO" id="GO:0003700">
    <property type="term" value="F:DNA-binding transcription factor activity"/>
    <property type="evidence" value="ECO:0007669"/>
    <property type="project" value="InterPro"/>
</dbReference>
<evidence type="ECO:0000259" key="5">
    <source>
        <dbReference type="PROSITE" id="PS01124"/>
    </source>
</evidence>
<dbReference type="EMBL" id="CP033912">
    <property type="protein sequence ID" value="AZA95976.1"/>
    <property type="molecule type" value="Genomic_DNA"/>
</dbReference>
<dbReference type="SUPFAM" id="SSF46689">
    <property type="entry name" value="Homeodomain-like"/>
    <property type="match status" value="1"/>
</dbReference>
<dbReference type="Gene3D" id="1.10.10.60">
    <property type="entry name" value="Homeodomain-like"/>
    <property type="match status" value="2"/>
</dbReference>
<sequence length="587" mass="68884">MKKLTLFTLFIFPFMIFFSQSIKGFHIPDSLKNKNYSQLQKAYDKVFRIDNNKAELYANSILFKGKKEKNNNIIYDGYYKIAHTKGLKSENGHPYADSLINITKSVHTKEYPAKAHIIKGILLNYEFKYSEALNHYIQAQNLSKNKNPDQFFYIKKLIGILKTATDENKEALPLFLEYYNYQKQNLNTNNKDIKSYIGSIASISGSYNKNTDYNKSKFYNNLGLIECKKYNDYTHYIYFIMLEGVADYYLKNYSKSLANLLKTEKVLIKNKDLKNLSIVYYCLGKIYYETNKEKEAISFFLKSDSLSFISDDFLPKTRDRYEILIDYYKKRGDKESQLKFINKLFYADSIINTSRQYLSKEIYKKYDTPILLEKKEDLINDLNNKNTLLYWCLAVGFVILSILFFMFIKNKKKIQEYQKQAELLLRKSTKPIDALAQVQGIKDDRIKENNSDLQKSKTTIPKTVLLELKTHLEMFETNKEFLHKNITIEGLAKKFGTNRDYLSKSVNELKGKNFSQYVNELRINYIVEELKTDVVIRKHTISAIAEDIGFNNSESFSNAFKKITGTLPSYYIKLLQTQKIENEDFVK</sequence>
<reference evidence="8 9" key="1">
    <citation type="submission" date="2018-11" db="EMBL/GenBank/DDBJ databases">
        <title>Proposal to divide the Flavobacteriaceae and reorganize its genera based on Amino Acid Identity values calculated from whole genome sequences.</title>
        <authorList>
            <person name="Nicholson A.C."/>
            <person name="Gulvik C.A."/>
            <person name="Whitney A.M."/>
            <person name="Humrighouse B.W."/>
            <person name="Bell M."/>
            <person name="Holmes B."/>
            <person name="Steigerwalt A.G."/>
            <person name="Villarma A."/>
            <person name="Sheth M."/>
            <person name="Batra D."/>
            <person name="Pryor J."/>
            <person name="Bernardet J.-F."/>
            <person name="Hugo C."/>
            <person name="Kampfer P."/>
            <person name="Newman J."/>
            <person name="McQuiston J.R."/>
        </authorList>
    </citation>
    <scope>NUCLEOTIDE SEQUENCE [LARGE SCALE GENOMIC DNA]</scope>
    <source>
        <strain evidence="6 8">G0207</strain>
        <strain evidence="7 9">H5143</strain>
    </source>
</reference>
<dbReference type="Pfam" id="PF12833">
    <property type="entry name" value="HTH_18"/>
    <property type="match status" value="1"/>
</dbReference>
<dbReference type="Proteomes" id="UP000274073">
    <property type="component" value="Chromosome"/>
</dbReference>
<organism evidence="6 8">
    <name type="scientific">Chryseobacterium shandongense</name>
    <dbReference type="NCBI Taxonomy" id="1493872"/>
    <lineage>
        <taxon>Bacteria</taxon>
        <taxon>Pseudomonadati</taxon>
        <taxon>Bacteroidota</taxon>
        <taxon>Flavobacteriia</taxon>
        <taxon>Flavobacteriales</taxon>
        <taxon>Weeksellaceae</taxon>
        <taxon>Chryseobacterium group</taxon>
        <taxon>Chryseobacterium</taxon>
    </lineage>
</organism>
<evidence type="ECO:0000313" key="8">
    <source>
        <dbReference type="Proteomes" id="UP000274073"/>
    </source>
</evidence>
<evidence type="ECO:0000256" key="1">
    <source>
        <dbReference type="ARBA" id="ARBA00023015"/>
    </source>
</evidence>
<keyword evidence="4" id="KW-0812">Transmembrane</keyword>
<keyword evidence="2" id="KW-0238">DNA-binding</keyword>
<keyword evidence="3" id="KW-0804">Transcription</keyword>
<evidence type="ECO:0000313" key="7">
    <source>
        <dbReference type="EMBL" id="AZA95976.1"/>
    </source>
</evidence>
<feature type="domain" description="HTH araC/xylS-type" evidence="5">
    <location>
        <begin position="472"/>
        <end position="574"/>
    </location>
</feature>
<dbReference type="PROSITE" id="PS01124">
    <property type="entry name" value="HTH_ARAC_FAMILY_2"/>
    <property type="match status" value="1"/>
</dbReference>
<evidence type="ECO:0000256" key="4">
    <source>
        <dbReference type="SAM" id="Phobius"/>
    </source>
</evidence>
<evidence type="ECO:0000313" key="6">
    <source>
        <dbReference type="EMBL" id="AZA87475.1"/>
    </source>
</evidence>
<evidence type="ECO:0000256" key="3">
    <source>
        <dbReference type="ARBA" id="ARBA00023163"/>
    </source>
</evidence>